<feature type="transmembrane region" description="Helical" evidence="6">
    <location>
        <begin position="6"/>
        <end position="39"/>
    </location>
</feature>
<dbReference type="PANTHER" id="PTHR43483">
    <property type="entry name" value="MEMBRANE TRANSPORTER PROTEIN HI_0806-RELATED"/>
    <property type="match status" value="1"/>
</dbReference>
<sequence length="264" mass="27681">MSIELLLVLLLVGVFVGILAGLLGIGGGLLVVPSLMFILPYAGISEKIVIQLALATSLATIIVTSASSAFNHFKLGNVDFYAVKWLMPGVVVGGFLGATLAEWIPNQYLPKVFGVIVFFLAIKMYLSIHSQAKRAMPGAVMTTLWGSGIGIVSSLAGIGGGSLSVPFLNRHGVEMRQAVGSSSVCGLVIALSGMIGFILHGFSVAGLPKYSIGYVYLPALFAIASTSMLTTRIGAKLAVRLSTSTLKKVFSIFLMLVSTSMLLH</sequence>
<accession>A0ABV7C658</accession>
<dbReference type="EMBL" id="JBHRSE010000020">
    <property type="protein sequence ID" value="MFC3022766.1"/>
    <property type="molecule type" value="Genomic_DNA"/>
</dbReference>
<organism evidence="7 8">
    <name type="scientific">Vibrio zhugei</name>
    <dbReference type="NCBI Taxonomy" id="2479546"/>
    <lineage>
        <taxon>Bacteria</taxon>
        <taxon>Pseudomonadati</taxon>
        <taxon>Pseudomonadota</taxon>
        <taxon>Gammaproteobacteria</taxon>
        <taxon>Vibrionales</taxon>
        <taxon>Vibrionaceae</taxon>
        <taxon>Vibrio</taxon>
    </lineage>
</organism>
<evidence type="ECO:0000256" key="1">
    <source>
        <dbReference type="ARBA" id="ARBA00004141"/>
    </source>
</evidence>
<protein>
    <recommendedName>
        <fullName evidence="6">Probable membrane transporter protein</fullName>
    </recommendedName>
</protein>
<comment type="subcellular location">
    <subcellularLocation>
        <location evidence="6">Cell membrane</location>
        <topology evidence="6">Multi-pass membrane protein</topology>
    </subcellularLocation>
    <subcellularLocation>
        <location evidence="1">Membrane</location>
        <topology evidence="1">Multi-pass membrane protein</topology>
    </subcellularLocation>
</comment>
<feature type="transmembrane region" description="Helical" evidence="6">
    <location>
        <begin position="180"/>
        <end position="202"/>
    </location>
</feature>
<comment type="caution">
    <text evidence="7">The sequence shown here is derived from an EMBL/GenBank/DDBJ whole genome shotgun (WGS) entry which is preliminary data.</text>
</comment>
<evidence type="ECO:0000256" key="2">
    <source>
        <dbReference type="ARBA" id="ARBA00009142"/>
    </source>
</evidence>
<keyword evidence="3 6" id="KW-0812">Transmembrane</keyword>
<evidence type="ECO:0000256" key="4">
    <source>
        <dbReference type="ARBA" id="ARBA00022989"/>
    </source>
</evidence>
<comment type="similarity">
    <text evidence="2 6">Belongs to the 4-toluene sulfonate uptake permease (TSUP) (TC 2.A.102) family.</text>
</comment>
<feature type="transmembrane region" description="Helical" evidence="6">
    <location>
        <begin position="148"/>
        <end position="168"/>
    </location>
</feature>
<dbReference type="Pfam" id="PF01925">
    <property type="entry name" value="TauE"/>
    <property type="match status" value="1"/>
</dbReference>
<feature type="transmembrane region" description="Helical" evidence="6">
    <location>
        <begin position="82"/>
        <end position="101"/>
    </location>
</feature>
<dbReference type="Proteomes" id="UP001595384">
    <property type="component" value="Unassembled WGS sequence"/>
</dbReference>
<evidence type="ECO:0000313" key="7">
    <source>
        <dbReference type="EMBL" id="MFC3022766.1"/>
    </source>
</evidence>
<dbReference type="PANTHER" id="PTHR43483:SF3">
    <property type="entry name" value="MEMBRANE TRANSPORTER PROTEIN HI_0806-RELATED"/>
    <property type="match status" value="1"/>
</dbReference>
<feature type="transmembrane region" description="Helical" evidence="6">
    <location>
        <begin position="48"/>
        <end position="70"/>
    </location>
</feature>
<keyword evidence="8" id="KW-1185">Reference proteome</keyword>
<keyword evidence="4 6" id="KW-1133">Transmembrane helix</keyword>
<proteinExistence type="inferred from homology"/>
<keyword evidence="6" id="KW-1003">Cell membrane</keyword>
<feature type="transmembrane region" description="Helical" evidence="6">
    <location>
        <begin position="108"/>
        <end position="128"/>
    </location>
</feature>
<feature type="transmembrane region" description="Helical" evidence="6">
    <location>
        <begin position="245"/>
        <end position="263"/>
    </location>
</feature>
<evidence type="ECO:0000256" key="3">
    <source>
        <dbReference type="ARBA" id="ARBA00022692"/>
    </source>
</evidence>
<keyword evidence="5 6" id="KW-0472">Membrane</keyword>
<gene>
    <name evidence="7" type="ORF">ACFODT_02830</name>
</gene>
<evidence type="ECO:0000256" key="5">
    <source>
        <dbReference type="ARBA" id="ARBA00023136"/>
    </source>
</evidence>
<evidence type="ECO:0000313" key="8">
    <source>
        <dbReference type="Proteomes" id="UP001595384"/>
    </source>
</evidence>
<dbReference type="RefSeq" id="WP_123016756.1">
    <property type="nucleotide sequence ID" value="NZ_AP024911.1"/>
</dbReference>
<name>A0ABV7C658_9VIBR</name>
<reference evidence="8" key="1">
    <citation type="journal article" date="2019" name="Int. J. Syst. Evol. Microbiol.">
        <title>The Global Catalogue of Microorganisms (GCM) 10K type strain sequencing project: providing services to taxonomists for standard genome sequencing and annotation.</title>
        <authorList>
            <consortium name="The Broad Institute Genomics Platform"/>
            <consortium name="The Broad Institute Genome Sequencing Center for Infectious Disease"/>
            <person name="Wu L."/>
            <person name="Ma J."/>
        </authorList>
    </citation>
    <scope>NUCLEOTIDE SEQUENCE [LARGE SCALE GENOMIC DNA]</scope>
    <source>
        <strain evidence="8">KCTC 62784</strain>
    </source>
</reference>
<evidence type="ECO:0000256" key="6">
    <source>
        <dbReference type="RuleBase" id="RU363041"/>
    </source>
</evidence>
<feature type="transmembrane region" description="Helical" evidence="6">
    <location>
        <begin position="214"/>
        <end position="233"/>
    </location>
</feature>
<dbReference type="InterPro" id="IPR002781">
    <property type="entry name" value="TM_pro_TauE-like"/>
</dbReference>